<dbReference type="Pfam" id="PF13479">
    <property type="entry name" value="AAA_24"/>
    <property type="match status" value="1"/>
</dbReference>
<sequence>MGFNFKVQKAVREKIAVKIALMGPSGSGKSYSALRLATGMREEMKKTGTDVGTNGRILFANTEGSRGRYYANEFDYDIVDLVPPYAPEQFTELINYAVEEKYAILIIDSTSAEWEGKGGCLELQQQAGGRYQDWKLITPRHDKFIDTMQYSPIHIIATMKGKDQYEVDKDERGRTAVKKLGVGAKQRDGFEYYFTTTFNIDVTSHMAKCEKDNTHIFENEGYTILSEDFGKKIIKWANSSDVEATSAKTFAQAPDYDGSGSVSEASELTDTINKIGSLAQALVGANKLSKTDLVGIIKKYHTSANYNSITDIGVAKNILAELEAKNN</sequence>
<dbReference type="Gene3D" id="3.40.50.300">
    <property type="entry name" value="P-loop containing nucleotide triphosphate hydrolases"/>
    <property type="match status" value="1"/>
</dbReference>
<accession>A0A8S5PJ28</accession>
<dbReference type="InterPro" id="IPR027417">
    <property type="entry name" value="P-loop_NTPase"/>
</dbReference>
<dbReference type="SUPFAM" id="SSF52540">
    <property type="entry name" value="P-loop containing nucleoside triphosphate hydrolases"/>
    <property type="match status" value="1"/>
</dbReference>
<organism evidence="1">
    <name type="scientific">Siphoviridae sp. ctOSJ35</name>
    <dbReference type="NCBI Taxonomy" id="2825479"/>
    <lineage>
        <taxon>Viruses</taxon>
        <taxon>Duplodnaviria</taxon>
        <taxon>Heunggongvirae</taxon>
        <taxon>Uroviricota</taxon>
        <taxon>Caudoviricetes</taxon>
    </lineage>
</organism>
<dbReference type="EMBL" id="BK015447">
    <property type="protein sequence ID" value="DAE07207.1"/>
    <property type="molecule type" value="Genomic_DNA"/>
</dbReference>
<proteinExistence type="predicted"/>
<reference evidence="1" key="1">
    <citation type="journal article" date="2021" name="Proc. Natl. Acad. Sci. U.S.A.">
        <title>A Catalog of Tens of Thousands of Viruses from Human Metagenomes Reveals Hidden Associations with Chronic Diseases.</title>
        <authorList>
            <person name="Tisza M.J."/>
            <person name="Buck C.B."/>
        </authorList>
    </citation>
    <scope>NUCLEOTIDE SEQUENCE</scope>
    <source>
        <strain evidence="1">CtOSJ35</strain>
    </source>
</reference>
<protein>
    <submittedName>
        <fullName evidence="1">AAA domain protein</fullName>
    </submittedName>
</protein>
<name>A0A8S5PJ28_9CAUD</name>
<evidence type="ECO:0000313" key="1">
    <source>
        <dbReference type="EMBL" id="DAE07207.1"/>
    </source>
</evidence>